<dbReference type="EMBL" id="CAJMXA010001588">
    <property type="protein sequence ID" value="CAE6465866.1"/>
    <property type="molecule type" value="Genomic_DNA"/>
</dbReference>
<evidence type="ECO:0000313" key="1">
    <source>
        <dbReference type="EMBL" id="CAE6465866.1"/>
    </source>
</evidence>
<dbReference type="AlphaFoldDB" id="A0A8H3BW91"/>
<sequence length="96" mass="10763">MDPWTPALFSSFPPGFSSPSLPFSVRSHLKMTGTSLKYQVTTKYIQDTGPTGEYLDPYISYAFPENESLNPQGTSTYIPQEPYISTPRYLKASTQN</sequence>
<proteinExistence type="predicted"/>
<name>A0A8H3BW91_9AGAM</name>
<comment type="caution">
    <text evidence="1">The sequence shown here is derived from an EMBL/GenBank/DDBJ whole genome shotgun (WGS) entry which is preliminary data.</text>
</comment>
<organism evidence="1 2">
    <name type="scientific">Rhizoctonia solani</name>
    <dbReference type="NCBI Taxonomy" id="456999"/>
    <lineage>
        <taxon>Eukaryota</taxon>
        <taxon>Fungi</taxon>
        <taxon>Dikarya</taxon>
        <taxon>Basidiomycota</taxon>
        <taxon>Agaricomycotina</taxon>
        <taxon>Agaricomycetes</taxon>
        <taxon>Cantharellales</taxon>
        <taxon>Ceratobasidiaceae</taxon>
        <taxon>Rhizoctonia</taxon>
    </lineage>
</organism>
<gene>
    <name evidence="1" type="ORF">RDB_LOCUS68653</name>
</gene>
<reference evidence="1" key="1">
    <citation type="submission" date="2021-01" db="EMBL/GenBank/DDBJ databases">
        <authorList>
            <person name="Kaushik A."/>
        </authorList>
    </citation>
    <scope>NUCLEOTIDE SEQUENCE</scope>
    <source>
        <strain evidence="1">AG6-10EEA</strain>
    </source>
</reference>
<protein>
    <submittedName>
        <fullName evidence="1">Uncharacterized protein</fullName>
    </submittedName>
</protein>
<accession>A0A8H3BW91</accession>
<evidence type="ECO:0000313" key="2">
    <source>
        <dbReference type="Proteomes" id="UP000663853"/>
    </source>
</evidence>
<dbReference type="Proteomes" id="UP000663853">
    <property type="component" value="Unassembled WGS sequence"/>
</dbReference>